<evidence type="ECO:0000256" key="1">
    <source>
        <dbReference type="SAM" id="MobiDB-lite"/>
    </source>
</evidence>
<evidence type="ECO:0000259" key="3">
    <source>
        <dbReference type="Pfam" id="PF07944"/>
    </source>
</evidence>
<comment type="caution">
    <text evidence="5">The sequence shown here is derived from an EMBL/GenBank/DDBJ whole genome shotgun (WGS) entry which is preliminary data.</text>
</comment>
<dbReference type="PANTHER" id="PTHR31151:SF3">
    <property type="entry name" value="OS02G0195500 PROTEIN"/>
    <property type="match status" value="1"/>
</dbReference>
<evidence type="ECO:0000256" key="2">
    <source>
        <dbReference type="SAM" id="SignalP"/>
    </source>
</evidence>
<feature type="chain" id="PRO_5032470145" evidence="2">
    <location>
        <begin position="32"/>
        <end position="902"/>
    </location>
</feature>
<dbReference type="Pfam" id="PF07944">
    <property type="entry name" value="Beta-AFase-like_GH127_cat"/>
    <property type="match status" value="1"/>
</dbReference>
<dbReference type="SUPFAM" id="SSF48208">
    <property type="entry name" value="Six-hairpin glycosidases"/>
    <property type="match status" value="1"/>
</dbReference>
<evidence type="ECO:0000313" key="5">
    <source>
        <dbReference type="EMBL" id="CAD6247690.1"/>
    </source>
</evidence>
<evidence type="ECO:0000313" key="6">
    <source>
        <dbReference type="Proteomes" id="UP000604825"/>
    </source>
</evidence>
<feature type="domain" description="Non-reducing end beta-L-arabinofuranosidase-like GH127 catalytic" evidence="3">
    <location>
        <begin position="155"/>
        <end position="537"/>
    </location>
</feature>
<protein>
    <submittedName>
        <fullName evidence="5">Uncharacterized protein</fullName>
    </submittedName>
</protein>
<dbReference type="OrthoDB" id="5358475at2759"/>
<dbReference type="InterPro" id="IPR049046">
    <property type="entry name" value="Beta-AFase-like_GH127_middle"/>
</dbReference>
<dbReference type="Pfam" id="PF20736">
    <property type="entry name" value="Glyco_hydro127M"/>
    <property type="match status" value="1"/>
</dbReference>
<sequence length="902" mass="98989">MARAPSVAAAAALGIVVLLAAAAADFRGAEGKSCTNSLPGLTSSHTERAAAQLRPGPPATATALQPIVQRHGHGHGHGHGHDHDHDHGHEQHLTPTDESTWMSLMPRRAPRHEEAFDWLMLYRKLRGATATATAGAAPRPGAAAGAFLSEVSLHDVRLEPGSLYWRAQQTNPEYLLLLDVDRLVWSFRKQAGLTAPGTPYGGWEGPDFELRGHFVGHYLSATAKMWASTHNDTLNAKMSSVVDVLYDCQKKMGTGYLSAFPSEFFDRVEAIKDVWAPYYTIHKIMQGLLDQYTVAGNFKALDMVVKMANYFSDRVKNVIQKYSIERHWESLNDEFGGMNDVLYQLYMITNDLKHLTLAHLFDKPCFLGLLAVQADSISGFHSNTHIPVVVGAQMRYEVTGDPLYKQIASFFMDTINSSHSYATGGTSANEFWTYPKRLAGTLSTENEESCTTYNMLKISRNLFRCTKEIAYADYYERALINGVLSIQRGTDPGVMIYMLPQAPGHSKAVSYHGWGTKYDSFWCCYGTGIESFSKLGDSIYFEEKGDSPALSIIQYIPSTYNWKAAGLTVTQQIKTLSSSDQYLQISFSISAKTKGQTAKLNVRIPSWTFADGAGATLNDKDLGSISPGSFLSITKQWNSDDHLALCFPIRLRTEAIKDDRPEYASIHAVLFGPFVLAGLSTGDWDAKVGNGSAISDWITAVPPAHNSQLVTFTQVSNGKTFVLSSANGTLTMQERPEVDGTDTAIHVTFRAHPQDSTELYDIYSTTLKGASILIEPFDLPGTVVTNNLTLSAQKSSDSLFNIVPGLDGNPNSVSLELGTRPGCFLVTGTNYSAGTKIQVSCKNSLQSIGGILEQAASFSQTDPLRQYHPISFVAKGMIRNFLLEPLYSLRDEFYTVYFNIGA</sequence>
<dbReference type="PANTHER" id="PTHR31151">
    <property type="entry name" value="PROLINE-TRNA LIGASE (DUF1680)"/>
    <property type="match status" value="1"/>
</dbReference>
<feature type="region of interest" description="Disordered" evidence="1">
    <location>
        <begin position="30"/>
        <end position="95"/>
    </location>
</feature>
<feature type="domain" description="Non-reducing end beta-L-arabinofuranosidase-like GH127 middle" evidence="4">
    <location>
        <begin position="551"/>
        <end position="648"/>
    </location>
</feature>
<dbReference type="AlphaFoldDB" id="A0A811PPB8"/>
<organism evidence="5 6">
    <name type="scientific">Miscanthus lutarioriparius</name>
    <dbReference type="NCBI Taxonomy" id="422564"/>
    <lineage>
        <taxon>Eukaryota</taxon>
        <taxon>Viridiplantae</taxon>
        <taxon>Streptophyta</taxon>
        <taxon>Embryophyta</taxon>
        <taxon>Tracheophyta</taxon>
        <taxon>Spermatophyta</taxon>
        <taxon>Magnoliopsida</taxon>
        <taxon>Liliopsida</taxon>
        <taxon>Poales</taxon>
        <taxon>Poaceae</taxon>
        <taxon>PACMAD clade</taxon>
        <taxon>Panicoideae</taxon>
        <taxon>Andropogonodae</taxon>
        <taxon>Andropogoneae</taxon>
        <taxon>Saccharinae</taxon>
        <taxon>Miscanthus</taxon>
    </lineage>
</organism>
<feature type="compositionally biased region" description="Basic and acidic residues" evidence="1">
    <location>
        <begin position="79"/>
        <end position="92"/>
    </location>
</feature>
<keyword evidence="6" id="KW-1185">Reference proteome</keyword>
<feature type="signal peptide" evidence="2">
    <location>
        <begin position="1"/>
        <end position="31"/>
    </location>
</feature>
<keyword evidence="2" id="KW-0732">Signal</keyword>
<evidence type="ECO:0000259" key="4">
    <source>
        <dbReference type="Pfam" id="PF20736"/>
    </source>
</evidence>
<proteinExistence type="predicted"/>
<dbReference type="Gene3D" id="2.80.10.50">
    <property type="match status" value="1"/>
</dbReference>
<reference evidence="5" key="1">
    <citation type="submission" date="2020-10" db="EMBL/GenBank/DDBJ databases">
        <authorList>
            <person name="Han B."/>
            <person name="Lu T."/>
            <person name="Zhao Q."/>
            <person name="Huang X."/>
            <person name="Zhao Y."/>
        </authorList>
    </citation>
    <scope>NUCLEOTIDE SEQUENCE</scope>
</reference>
<dbReference type="InterPro" id="IPR012878">
    <property type="entry name" value="Beta-AFase-like_GH127_cat"/>
</dbReference>
<dbReference type="GO" id="GO:0005975">
    <property type="term" value="P:carbohydrate metabolic process"/>
    <property type="evidence" value="ECO:0007669"/>
    <property type="project" value="InterPro"/>
</dbReference>
<feature type="compositionally biased region" description="Polar residues" evidence="1">
    <location>
        <begin position="33"/>
        <end position="44"/>
    </location>
</feature>
<gene>
    <name evidence="5" type="ORF">NCGR_LOCUS31871</name>
</gene>
<dbReference type="Proteomes" id="UP000604825">
    <property type="component" value="Unassembled WGS sequence"/>
</dbReference>
<dbReference type="EMBL" id="CAJGYO010000007">
    <property type="protein sequence ID" value="CAD6247690.1"/>
    <property type="molecule type" value="Genomic_DNA"/>
</dbReference>
<dbReference type="InterPro" id="IPR008928">
    <property type="entry name" value="6-hairpin_glycosidase_sf"/>
</dbReference>
<accession>A0A811PPB8</accession>
<name>A0A811PPB8_9POAL</name>